<evidence type="ECO:0000313" key="2">
    <source>
        <dbReference type="EMBL" id="CCC90518.1"/>
    </source>
</evidence>
<sequence>MKDGEEKGRTGASKPVSPVKPTPTPHFTSVRLIFHLFCLCNKHIFSQIYYFFLTSRRCGHCGSRSQFPNKKEKKKTSVSEFRGSLSFDRNILRKKKRKKNMHTYSPPLCNRCKCV</sequence>
<protein>
    <submittedName>
        <fullName evidence="2">Uncharacterized protein</fullName>
    </submittedName>
</protein>
<gene>
    <name evidence="2" type="ORF">TCIL3000_5_2270</name>
</gene>
<reference evidence="2" key="1">
    <citation type="journal article" date="2012" name="Proc. Natl. Acad. Sci. U.S.A.">
        <title>Antigenic diversity is generated by distinct evolutionary mechanisms in African trypanosome species.</title>
        <authorList>
            <person name="Jackson A.P."/>
            <person name="Berry A."/>
            <person name="Aslett M."/>
            <person name="Allison H.C."/>
            <person name="Burton P."/>
            <person name="Vavrova-Anderson J."/>
            <person name="Brown R."/>
            <person name="Browne H."/>
            <person name="Corton N."/>
            <person name="Hauser H."/>
            <person name="Gamble J."/>
            <person name="Gilderthorp R."/>
            <person name="Marcello L."/>
            <person name="McQuillan J."/>
            <person name="Otto T.D."/>
            <person name="Quail M.A."/>
            <person name="Sanders M.J."/>
            <person name="van Tonder A."/>
            <person name="Ginger M.L."/>
            <person name="Field M.C."/>
            <person name="Barry J.D."/>
            <person name="Hertz-Fowler C."/>
            <person name="Berriman M."/>
        </authorList>
    </citation>
    <scope>NUCLEOTIDE SEQUENCE</scope>
    <source>
        <strain evidence="2">IL3000</strain>
    </source>
</reference>
<dbReference type="EMBL" id="HE575318">
    <property type="protein sequence ID" value="CCC90518.1"/>
    <property type="molecule type" value="Genomic_DNA"/>
</dbReference>
<proteinExistence type="predicted"/>
<feature type="region of interest" description="Disordered" evidence="1">
    <location>
        <begin position="1"/>
        <end position="24"/>
    </location>
</feature>
<evidence type="ECO:0000256" key="1">
    <source>
        <dbReference type="SAM" id="MobiDB-lite"/>
    </source>
</evidence>
<accession>G0UMV9</accession>
<organism evidence="2">
    <name type="scientific">Trypanosoma congolense (strain IL3000)</name>
    <dbReference type="NCBI Taxonomy" id="1068625"/>
    <lineage>
        <taxon>Eukaryota</taxon>
        <taxon>Discoba</taxon>
        <taxon>Euglenozoa</taxon>
        <taxon>Kinetoplastea</taxon>
        <taxon>Metakinetoplastina</taxon>
        <taxon>Trypanosomatida</taxon>
        <taxon>Trypanosomatidae</taxon>
        <taxon>Trypanosoma</taxon>
        <taxon>Nannomonas</taxon>
    </lineage>
</organism>
<dbReference type="AlphaFoldDB" id="G0UMV9"/>
<name>G0UMV9_TRYCI</name>